<evidence type="ECO:0000313" key="2">
    <source>
        <dbReference type="Proteomes" id="UP001279660"/>
    </source>
</evidence>
<name>A0ABU4PNL0_9SPHN</name>
<sequence length="139" mass="15908">MEDHGLGAAMTMARIVFEQSSRRSGRTEGLLQRARAGDVIVVIAPRERMRLERKLKEMGKADIKVVVMTPDRNPMERGGTNPKGATLFDHTWIEAWWTRKIQAIRDELELIEKAMSTEPPPPISENDMAWRFSNFAYLP</sequence>
<dbReference type="RefSeq" id="WP_010402977.1">
    <property type="nucleotide sequence ID" value="NZ_JAWXXV010000001.1"/>
</dbReference>
<evidence type="ECO:0000313" key="1">
    <source>
        <dbReference type="EMBL" id="MDX5984713.1"/>
    </source>
</evidence>
<reference evidence="1 2" key="1">
    <citation type="submission" date="2023-11" db="EMBL/GenBank/DDBJ databases">
        <title>MicrobeMod: A computational toolkit for identifying prokaryotic methylation and restriction-modification with nanopore sequencing.</title>
        <authorList>
            <person name="Crits-Christoph A."/>
            <person name="Kang S.C."/>
            <person name="Lee H."/>
            <person name="Ostrov N."/>
        </authorList>
    </citation>
    <scope>NUCLEOTIDE SEQUENCE [LARGE SCALE GENOMIC DNA]</scope>
    <source>
        <strain evidence="1 2">ATCC 14820</strain>
    </source>
</reference>
<dbReference type="EMBL" id="JAWXXV010000001">
    <property type="protein sequence ID" value="MDX5984713.1"/>
    <property type="molecule type" value="Genomic_DNA"/>
</dbReference>
<evidence type="ECO:0008006" key="3">
    <source>
        <dbReference type="Google" id="ProtNLM"/>
    </source>
</evidence>
<dbReference type="Proteomes" id="UP001279660">
    <property type="component" value="Unassembled WGS sequence"/>
</dbReference>
<keyword evidence="2" id="KW-1185">Reference proteome</keyword>
<comment type="caution">
    <text evidence="1">The sequence shown here is derived from an EMBL/GenBank/DDBJ whole genome shotgun (WGS) entry which is preliminary data.</text>
</comment>
<proteinExistence type="predicted"/>
<organism evidence="1 2">
    <name type="scientific">Sphingomonas echinoides</name>
    <dbReference type="NCBI Taxonomy" id="59803"/>
    <lineage>
        <taxon>Bacteria</taxon>
        <taxon>Pseudomonadati</taxon>
        <taxon>Pseudomonadota</taxon>
        <taxon>Alphaproteobacteria</taxon>
        <taxon>Sphingomonadales</taxon>
        <taxon>Sphingomonadaceae</taxon>
        <taxon>Sphingomonas</taxon>
    </lineage>
</organism>
<gene>
    <name evidence="1" type="ORF">SIL82_10600</name>
</gene>
<protein>
    <recommendedName>
        <fullName evidence="3">Protein-tyrosine-phosphatase</fullName>
    </recommendedName>
</protein>
<accession>A0ABU4PNL0</accession>